<keyword evidence="3" id="KW-1185">Reference proteome</keyword>
<protein>
    <submittedName>
        <fullName evidence="2">Uncharacterized protein</fullName>
    </submittedName>
</protein>
<sequence>MHIFAGKSIFATIVVMVFGWASIVTTVIECSYSLFVGLTVGLLSICLLQRDLLFADSLSSGSAAFSFDSSFLNYMFIFLNAHPHSALSIFKNIED</sequence>
<reference evidence="2 3" key="1">
    <citation type="submission" date="2024-01" db="EMBL/GenBank/DDBJ databases">
        <title>The genomes of 5 underutilized Papilionoideae crops provide insights into root nodulation and disease resistanc.</title>
        <authorList>
            <person name="Jiang F."/>
        </authorList>
    </citation>
    <scope>NUCLEOTIDE SEQUENCE [LARGE SCALE GENOMIC DNA]</scope>
    <source>
        <strain evidence="2">LVBAO_FW01</strain>
        <tissue evidence="2">Leaves</tissue>
    </source>
</reference>
<evidence type="ECO:0000313" key="3">
    <source>
        <dbReference type="Proteomes" id="UP001367508"/>
    </source>
</evidence>
<dbReference type="EMBL" id="JAYMYQ010000002">
    <property type="protein sequence ID" value="KAK7349408.1"/>
    <property type="molecule type" value="Genomic_DNA"/>
</dbReference>
<comment type="caution">
    <text evidence="2">The sequence shown here is derived from an EMBL/GenBank/DDBJ whole genome shotgun (WGS) entry which is preliminary data.</text>
</comment>
<accession>A0AAN9MCM5</accession>
<feature type="transmembrane region" description="Helical" evidence="1">
    <location>
        <begin position="9"/>
        <end position="28"/>
    </location>
</feature>
<keyword evidence="1" id="KW-0812">Transmembrane</keyword>
<proteinExistence type="predicted"/>
<evidence type="ECO:0000313" key="2">
    <source>
        <dbReference type="EMBL" id="KAK7349408.1"/>
    </source>
</evidence>
<gene>
    <name evidence="2" type="ORF">VNO77_06750</name>
</gene>
<keyword evidence="1" id="KW-1133">Transmembrane helix</keyword>
<keyword evidence="1" id="KW-0472">Membrane</keyword>
<dbReference type="Proteomes" id="UP001367508">
    <property type="component" value="Unassembled WGS sequence"/>
</dbReference>
<name>A0AAN9MCM5_CANGL</name>
<dbReference type="AlphaFoldDB" id="A0AAN9MCM5"/>
<organism evidence="2 3">
    <name type="scientific">Canavalia gladiata</name>
    <name type="common">Sword bean</name>
    <name type="synonym">Dolichos gladiatus</name>
    <dbReference type="NCBI Taxonomy" id="3824"/>
    <lineage>
        <taxon>Eukaryota</taxon>
        <taxon>Viridiplantae</taxon>
        <taxon>Streptophyta</taxon>
        <taxon>Embryophyta</taxon>
        <taxon>Tracheophyta</taxon>
        <taxon>Spermatophyta</taxon>
        <taxon>Magnoliopsida</taxon>
        <taxon>eudicotyledons</taxon>
        <taxon>Gunneridae</taxon>
        <taxon>Pentapetalae</taxon>
        <taxon>rosids</taxon>
        <taxon>fabids</taxon>
        <taxon>Fabales</taxon>
        <taxon>Fabaceae</taxon>
        <taxon>Papilionoideae</taxon>
        <taxon>50 kb inversion clade</taxon>
        <taxon>NPAAA clade</taxon>
        <taxon>indigoferoid/millettioid clade</taxon>
        <taxon>Phaseoleae</taxon>
        <taxon>Canavalia</taxon>
    </lineage>
</organism>
<evidence type="ECO:0000256" key="1">
    <source>
        <dbReference type="SAM" id="Phobius"/>
    </source>
</evidence>